<proteinExistence type="predicted"/>
<keyword evidence="2" id="KW-1185">Reference proteome</keyword>
<accession>A0ACC3SBF8</accession>
<protein>
    <submittedName>
        <fullName evidence="1">Uncharacterized protein</fullName>
    </submittedName>
</protein>
<reference evidence="1" key="1">
    <citation type="submission" date="2024-02" db="EMBL/GenBank/DDBJ databases">
        <title>Metagenome Assembled Genome of Zalaria obscura JY119.</title>
        <authorList>
            <person name="Vighnesh L."/>
            <person name="Jagadeeshwari U."/>
            <person name="Venkata Ramana C."/>
            <person name="Sasikala C."/>
        </authorList>
    </citation>
    <scope>NUCLEOTIDE SEQUENCE</scope>
    <source>
        <strain evidence="1">JY119</strain>
    </source>
</reference>
<name>A0ACC3SBF8_9PEZI</name>
<evidence type="ECO:0000313" key="2">
    <source>
        <dbReference type="Proteomes" id="UP001320706"/>
    </source>
</evidence>
<organism evidence="1 2">
    <name type="scientific">Zalaria obscura</name>
    <dbReference type="NCBI Taxonomy" id="2024903"/>
    <lineage>
        <taxon>Eukaryota</taxon>
        <taxon>Fungi</taxon>
        <taxon>Dikarya</taxon>
        <taxon>Ascomycota</taxon>
        <taxon>Pezizomycotina</taxon>
        <taxon>Dothideomycetes</taxon>
        <taxon>Dothideomycetidae</taxon>
        <taxon>Dothideales</taxon>
        <taxon>Zalariaceae</taxon>
        <taxon>Zalaria</taxon>
    </lineage>
</organism>
<comment type="caution">
    <text evidence="1">The sequence shown here is derived from an EMBL/GenBank/DDBJ whole genome shotgun (WGS) entry which is preliminary data.</text>
</comment>
<gene>
    <name evidence="1" type="ORF">M8818_005183</name>
</gene>
<evidence type="ECO:0000313" key="1">
    <source>
        <dbReference type="EMBL" id="KAK8204338.1"/>
    </source>
</evidence>
<sequence length="294" mass="32325">MAQSPPGKPFDNILNFRDIGRFVNARSLRKLKEGLFFRSARPDEASPSDRTTLLTQHALKTIIDLRTKSEHIAAAQKRSSHISSAPAASPSNALAATPLQIPGLAYENINLNGPAYSSALIRQLPYTSTLRLAALMAFGYRNQAISILGRQVMAQRGLSGLAIDTLTHSVTEIRAVFAVLGDREAWPVLVHCTQGKDRTGLVVLLVLLLLGAGTEVVDQDYMHSQAELGPEREEKLKEVRAFGMPDSFADCDPKWTRKVGEWIGERGGVERYLESIGVGKDVRERVREILLEKG</sequence>
<dbReference type="Proteomes" id="UP001320706">
    <property type="component" value="Unassembled WGS sequence"/>
</dbReference>
<dbReference type="EMBL" id="JAMKPW020000028">
    <property type="protein sequence ID" value="KAK8204338.1"/>
    <property type="molecule type" value="Genomic_DNA"/>
</dbReference>